<keyword evidence="4" id="KW-1185">Reference proteome</keyword>
<evidence type="ECO:0000256" key="2">
    <source>
        <dbReference type="SAM" id="Phobius"/>
    </source>
</evidence>
<feature type="region of interest" description="Disordered" evidence="1">
    <location>
        <begin position="1"/>
        <end position="27"/>
    </location>
</feature>
<name>A0ABV9U9U5_9ACTN</name>
<organism evidence="3 4">
    <name type="scientific">Actinomadura gamaensis</name>
    <dbReference type="NCBI Taxonomy" id="1763541"/>
    <lineage>
        <taxon>Bacteria</taxon>
        <taxon>Bacillati</taxon>
        <taxon>Actinomycetota</taxon>
        <taxon>Actinomycetes</taxon>
        <taxon>Streptosporangiales</taxon>
        <taxon>Thermomonosporaceae</taxon>
        <taxon>Actinomadura</taxon>
    </lineage>
</organism>
<keyword evidence="2" id="KW-1133">Transmembrane helix</keyword>
<dbReference type="Proteomes" id="UP001595872">
    <property type="component" value="Unassembled WGS sequence"/>
</dbReference>
<feature type="compositionally biased region" description="Pro residues" evidence="1">
    <location>
        <begin position="193"/>
        <end position="242"/>
    </location>
</feature>
<accession>A0ABV9U9U5</accession>
<dbReference type="EMBL" id="JBHSIT010000010">
    <property type="protein sequence ID" value="MFC4911737.1"/>
    <property type="molecule type" value="Genomic_DNA"/>
</dbReference>
<reference evidence="4" key="1">
    <citation type="journal article" date="2019" name="Int. J. Syst. Evol. Microbiol.">
        <title>The Global Catalogue of Microorganisms (GCM) 10K type strain sequencing project: providing services to taxonomists for standard genome sequencing and annotation.</title>
        <authorList>
            <consortium name="The Broad Institute Genomics Platform"/>
            <consortium name="The Broad Institute Genome Sequencing Center for Infectious Disease"/>
            <person name="Wu L."/>
            <person name="Ma J."/>
        </authorList>
    </citation>
    <scope>NUCLEOTIDE SEQUENCE [LARGE SCALE GENOMIC DNA]</scope>
    <source>
        <strain evidence="4">KLKA75</strain>
    </source>
</reference>
<evidence type="ECO:0000256" key="1">
    <source>
        <dbReference type="SAM" id="MobiDB-lite"/>
    </source>
</evidence>
<sequence>MTQPRPPAVPPQPSPPGGSPARPPSPGASPARLAGAFACGLAVTTIAAYVVLFFVYVVSANTDHILVFYGFRVAEALALGMLMAVVFLIAKAKGPVAPIAAAIGGLIAERLAWLAGNASLDLGKQSLEVRFHANLDDSVLYTLLDWAAILAVPVVAGGLTAVFALRAPKPATAWAPAYPPPPPYAYPQNQLPPNQPVPPQAGPPQAGPPQAGPTVPPPQPQPGPAVPPPFPQPGPSVPPPFPDGQSGT</sequence>
<feature type="region of interest" description="Disordered" evidence="1">
    <location>
        <begin position="184"/>
        <end position="248"/>
    </location>
</feature>
<proteinExistence type="predicted"/>
<evidence type="ECO:0000313" key="3">
    <source>
        <dbReference type="EMBL" id="MFC4911737.1"/>
    </source>
</evidence>
<dbReference type="RefSeq" id="WP_378260954.1">
    <property type="nucleotide sequence ID" value="NZ_JBHSIT010000010.1"/>
</dbReference>
<keyword evidence="2" id="KW-0472">Membrane</keyword>
<feature type="transmembrane region" description="Helical" evidence="2">
    <location>
        <begin position="69"/>
        <end position="89"/>
    </location>
</feature>
<feature type="transmembrane region" description="Helical" evidence="2">
    <location>
        <begin position="33"/>
        <end position="57"/>
    </location>
</feature>
<comment type="caution">
    <text evidence="3">The sequence shown here is derived from an EMBL/GenBank/DDBJ whole genome shotgun (WGS) entry which is preliminary data.</text>
</comment>
<evidence type="ECO:0000313" key="4">
    <source>
        <dbReference type="Proteomes" id="UP001595872"/>
    </source>
</evidence>
<feature type="transmembrane region" description="Helical" evidence="2">
    <location>
        <begin position="146"/>
        <end position="165"/>
    </location>
</feature>
<protein>
    <submittedName>
        <fullName evidence="3">Uncharacterized protein</fullName>
    </submittedName>
</protein>
<keyword evidence="2" id="KW-0812">Transmembrane</keyword>
<gene>
    <name evidence="3" type="ORF">ACFPCY_30840</name>
</gene>